<keyword evidence="5" id="KW-0808">Transferase</keyword>
<dbReference type="AlphaFoldDB" id="A0A9P1BV21"/>
<reference evidence="4" key="2">
    <citation type="submission" date="2024-04" db="EMBL/GenBank/DDBJ databases">
        <authorList>
            <person name="Chen Y."/>
            <person name="Shah S."/>
            <person name="Dougan E. K."/>
            <person name="Thang M."/>
            <person name="Chan C."/>
        </authorList>
    </citation>
    <scope>NUCLEOTIDE SEQUENCE [LARGE SCALE GENOMIC DNA]</scope>
</reference>
<dbReference type="EMBL" id="CAMXCT010000462">
    <property type="protein sequence ID" value="CAI3979150.1"/>
    <property type="molecule type" value="Genomic_DNA"/>
</dbReference>
<dbReference type="OrthoDB" id="429012at2759"/>
<comment type="caution">
    <text evidence="3">The sequence shown here is derived from an EMBL/GenBank/DDBJ whole genome shotgun (WGS) entry which is preliminary data.</text>
</comment>
<keyword evidence="5" id="KW-0418">Kinase</keyword>
<proteinExistence type="predicted"/>
<keyword evidence="6" id="KW-1185">Reference proteome</keyword>
<evidence type="ECO:0000313" key="5">
    <source>
        <dbReference type="EMBL" id="CAL4766462.1"/>
    </source>
</evidence>
<accession>A0A9P1BV21</accession>
<evidence type="ECO:0000259" key="2">
    <source>
        <dbReference type="Pfam" id="PF22053"/>
    </source>
</evidence>
<dbReference type="Pfam" id="PF22052">
    <property type="entry name" value="DUF6937"/>
    <property type="match status" value="1"/>
</dbReference>
<protein>
    <submittedName>
        <fullName evidence="5">CBL-interacting protein kinase 28</fullName>
    </submittedName>
</protein>
<reference evidence="3" key="1">
    <citation type="submission" date="2022-10" db="EMBL/GenBank/DDBJ databases">
        <authorList>
            <person name="Chen Y."/>
            <person name="Dougan E. K."/>
            <person name="Chan C."/>
            <person name="Rhodes N."/>
            <person name="Thang M."/>
        </authorList>
    </citation>
    <scope>NUCLEOTIDE SEQUENCE</scope>
</reference>
<evidence type="ECO:0000313" key="3">
    <source>
        <dbReference type="EMBL" id="CAI3979150.1"/>
    </source>
</evidence>
<dbReference type="EMBL" id="CAMXCT020000462">
    <property type="protein sequence ID" value="CAL1132525.1"/>
    <property type="molecule type" value="Genomic_DNA"/>
</dbReference>
<name>A0A9P1BV21_9DINO</name>
<feature type="domain" description="DUF6937" evidence="1">
    <location>
        <begin position="48"/>
        <end position="210"/>
    </location>
</feature>
<gene>
    <name evidence="3" type="ORF">C1SCF055_LOCUS7124</name>
</gene>
<dbReference type="Proteomes" id="UP001152797">
    <property type="component" value="Unassembled WGS sequence"/>
</dbReference>
<evidence type="ECO:0000313" key="6">
    <source>
        <dbReference type="Proteomes" id="UP001152797"/>
    </source>
</evidence>
<dbReference type="EMBL" id="CAMXCT030000462">
    <property type="protein sequence ID" value="CAL4766462.1"/>
    <property type="molecule type" value="Genomic_DNA"/>
</dbReference>
<evidence type="ECO:0000313" key="4">
    <source>
        <dbReference type="EMBL" id="CAL1132525.1"/>
    </source>
</evidence>
<sequence>MMGMTFAGFPALNPGERQIPFEVQQSPIVEGLGLLEHSQSNTDESMQQGAQILSSSKTVIVGSVRMGYGHHRIAYSALTWALELGGKPFLLDILSPDCVEAAIVRNMDKQYSRMSRIASNLGGMIDAMWGKMMLQGDANALRCCLALSQKIRGIMAAFPKDTPVISSHPIVGNMAVACGFKTVINLIFDNYPQYFVLVPGAINLVQSPSYFDKLLDMGCPSHSLFLAGHWVSSDLCINAVPDSKARLGRLEKNLPRRFLIAVGGAGAQRAFLEELLQGIAGLLREKRIRIYLNCGDHGHIADAITAKLQALGLEFNQVTSNEGTVALCKKEALDKLEEPADWKAVTLFRFDSHFAAFRCTDLVIRAVDVLVTKPSELAFFPVPKLHIRRVGAHEAHSAVRAQELGDGSVECREVSHAVSKLHQLIERNSPLFRLMNQCIMKAAETNVYDGSKVACEFAFGDRTADAAASVKEKVLVTA</sequence>
<dbReference type="GO" id="GO:0016301">
    <property type="term" value="F:kinase activity"/>
    <property type="evidence" value="ECO:0007669"/>
    <property type="project" value="UniProtKB-KW"/>
</dbReference>
<dbReference type="InterPro" id="IPR054218">
    <property type="entry name" value="DUF6938"/>
</dbReference>
<dbReference type="Pfam" id="PF22053">
    <property type="entry name" value="DUF6938"/>
    <property type="match status" value="1"/>
</dbReference>
<feature type="domain" description="DUF6938" evidence="2">
    <location>
        <begin position="219"/>
        <end position="458"/>
    </location>
</feature>
<organism evidence="3">
    <name type="scientific">Cladocopium goreaui</name>
    <dbReference type="NCBI Taxonomy" id="2562237"/>
    <lineage>
        <taxon>Eukaryota</taxon>
        <taxon>Sar</taxon>
        <taxon>Alveolata</taxon>
        <taxon>Dinophyceae</taxon>
        <taxon>Suessiales</taxon>
        <taxon>Symbiodiniaceae</taxon>
        <taxon>Cladocopium</taxon>
    </lineage>
</organism>
<dbReference type="InterPro" id="IPR054217">
    <property type="entry name" value="DUF6937"/>
</dbReference>
<evidence type="ECO:0000259" key="1">
    <source>
        <dbReference type="Pfam" id="PF22052"/>
    </source>
</evidence>